<dbReference type="RefSeq" id="WP_313792870.1">
    <property type="nucleotide sequence ID" value="NZ_CP102453.1"/>
</dbReference>
<dbReference type="InterPro" id="IPR010982">
    <property type="entry name" value="Lambda_DNA-bd_dom_sf"/>
</dbReference>
<organism evidence="2 3">
    <name type="scientific">Fundicoccus culcitae</name>
    <dbReference type="NCBI Taxonomy" id="2969821"/>
    <lineage>
        <taxon>Bacteria</taxon>
        <taxon>Bacillati</taxon>
        <taxon>Bacillota</taxon>
        <taxon>Bacilli</taxon>
        <taxon>Lactobacillales</taxon>
        <taxon>Aerococcaceae</taxon>
        <taxon>Fundicoccus</taxon>
    </lineage>
</organism>
<name>A0ABY5P3Q2_9LACT</name>
<dbReference type="SMART" id="SM00530">
    <property type="entry name" value="HTH_XRE"/>
    <property type="match status" value="1"/>
</dbReference>
<protein>
    <submittedName>
        <fullName evidence="2">Helix-turn-helix domain-containing protein</fullName>
    </submittedName>
</protein>
<keyword evidence="3" id="KW-1185">Reference proteome</keyword>
<gene>
    <name evidence="2" type="ORF">NRE15_10715</name>
</gene>
<dbReference type="InterPro" id="IPR001387">
    <property type="entry name" value="Cro/C1-type_HTH"/>
</dbReference>
<proteinExistence type="predicted"/>
<dbReference type="SUPFAM" id="SSF47413">
    <property type="entry name" value="lambda repressor-like DNA-binding domains"/>
    <property type="match status" value="1"/>
</dbReference>
<accession>A0ABY5P3Q2</accession>
<sequence>MMRSDQNTVKNIKQWLLDNDKTQSWLAAEMDIAPSLISQLFSGARKLQPNHIEKFAEISGFTISELASTYELSNVTPTYTVRGKVSNQHGEHALNQLLLDVEHFVQLTNK</sequence>
<dbReference type="PROSITE" id="PS50943">
    <property type="entry name" value="HTH_CROC1"/>
    <property type="match status" value="1"/>
</dbReference>
<feature type="domain" description="HTH cro/C1-type" evidence="1">
    <location>
        <begin position="12"/>
        <end position="66"/>
    </location>
</feature>
<evidence type="ECO:0000313" key="3">
    <source>
        <dbReference type="Proteomes" id="UP001315967"/>
    </source>
</evidence>
<dbReference type="Gene3D" id="1.10.260.40">
    <property type="entry name" value="lambda repressor-like DNA-binding domains"/>
    <property type="match status" value="1"/>
</dbReference>
<reference evidence="2 3" key="1">
    <citation type="submission" date="2022-08" db="EMBL/GenBank/DDBJ databases">
        <title>Aerococcaceae sp. nov isolated from spoiled eye mask.</title>
        <authorList>
            <person name="Zhou G."/>
            <person name="Xie X.-B."/>
            <person name="Shi Q.-S."/>
            <person name="Wang Y.-S."/>
            <person name="Wen X."/>
            <person name="Peng H."/>
            <person name="Yang X.-J."/>
            <person name="Tao H.-B."/>
            <person name="Huang X.-M."/>
        </authorList>
    </citation>
    <scope>NUCLEOTIDE SEQUENCE [LARGE SCALE GENOMIC DNA]</scope>
    <source>
        <strain evidence="3">DM20194951</strain>
    </source>
</reference>
<dbReference type="Proteomes" id="UP001315967">
    <property type="component" value="Chromosome"/>
</dbReference>
<dbReference type="EMBL" id="CP102453">
    <property type="protein sequence ID" value="UUX33369.1"/>
    <property type="molecule type" value="Genomic_DNA"/>
</dbReference>
<evidence type="ECO:0000259" key="1">
    <source>
        <dbReference type="PROSITE" id="PS50943"/>
    </source>
</evidence>
<evidence type="ECO:0000313" key="2">
    <source>
        <dbReference type="EMBL" id="UUX33369.1"/>
    </source>
</evidence>
<dbReference type="CDD" id="cd00093">
    <property type="entry name" value="HTH_XRE"/>
    <property type="match status" value="1"/>
</dbReference>